<dbReference type="AlphaFoldDB" id="A0A4R2GTG1"/>
<dbReference type="Gene3D" id="1.10.357.10">
    <property type="entry name" value="Tetracycline Repressor, domain 2"/>
    <property type="match status" value="1"/>
</dbReference>
<proteinExistence type="predicted"/>
<evidence type="ECO:0000256" key="1">
    <source>
        <dbReference type="ARBA" id="ARBA00023015"/>
    </source>
</evidence>
<keyword evidence="1" id="KW-0805">Transcription regulation</keyword>
<dbReference type="PANTHER" id="PTHR30055:SF220">
    <property type="entry name" value="TETR-FAMILY REGULATORY PROTEIN"/>
    <property type="match status" value="1"/>
</dbReference>
<dbReference type="RefSeq" id="WP_132005838.1">
    <property type="nucleotide sequence ID" value="NZ_JBHUNN010000002.1"/>
</dbReference>
<evidence type="ECO:0000313" key="6">
    <source>
        <dbReference type="EMBL" id="TCO13792.1"/>
    </source>
</evidence>
<dbReference type="Proteomes" id="UP000294881">
    <property type="component" value="Unassembled WGS sequence"/>
</dbReference>
<dbReference type="InterPro" id="IPR009057">
    <property type="entry name" value="Homeodomain-like_sf"/>
</dbReference>
<dbReference type="OrthoDB" id="7056813at2"/>
<keyword evidence="3" id="KW-0804">Transcription</keyword>
<feature type="DNA-binding region" description="H-T-H motif" evidence="4">
    <location>
        <begin position="29"/>
        <end position="48"/>
    </location>
</feature>
<reference evidence="6 7" key="1">
    <citation type="submission" date="2019-03" db="EMBL/GenBank/DDBJ databases">
        <title>Genomic Encyclopedia of Type Strains, Phase IV (KMG-IV): sequencing the most valuable type-strain genomes for metagenomic binning, comparative biology and taxonomic classification.</title>
        <authorList>
            <person name="Goeker M."/>
        </authorList>
    </citation>
    <scope>NUCLEOTIDE SEQUENCE [LARGE SCALE GENOMIC DNA]</scope>
    <source>
        <strain evidence="6 7">DSM 22958</strain>
    </source>
</reference>
<dbReference type="GO" id="GO:0000976">
    <property type="term" value="F:transcription cis-regulatory region binding"/>
    <property type="evidence" value="ECO:0007669"/>
    <property type="project" value="TreeGrafter"/>
</dbReference>
<dbReference type="InterPro" id="IPR025996">
    <property type="entry name" value="MT1864/Rv1816-like_C"/>
</dbReference>
<evidence type="ECO:0000256" key="4">
    <source>
        <dbReference type="PROSITE-ProRule" id="PRU00335"/>
    </source>
</evidence>
<evidence type="ECO:0000256" key="2">
    <source>
        <dbReference type="ARBA" id="ARBA00023125"/>
    </source>
</evidence>
<evidence type="ECO:0000313" key="7">
    <source>
        <dbReference type="Proteomes" id="UP000294881"/>
    </source>
</evidence>
<dbReference type="InterPro" id="IPR036271">
    <property type="entry name" value="Tet_transcr_reg_TetR-rel_C_sf"/>
</dbReference>
<name>A0A4R2GTG1_9HYPH</name>
<keyword evidence="2 4" id="KW-0238">DNA-binding</keyword>
<dbReference type="GO" id="GO:0003700">
    <property type="term" value="F:DNA-binding transcription factor activity"/>
    <property type="evidence" value="ECO:0007669"/>
    <property type="project" value="TreeGrafter"/>
</dbReference>
<dbReference type="InterPro" id="IPR001647">
    <property type="entry name" value="HTH_TetR"/>
</dbReference>
<feature type="domain" description="HTH tetR-type" evidence="5">
    <location>
        <begin position="6"/>
        <end position="66"/>
    </location>
</feature>
<evidence type="ECO:0000259" key="5">
    <source>
        <dbReference type="PROSITE" id="PS50977"/>
    </source>
</evidence>
<gene>
    <name evidence="6" type="ORF">EV666_105163</name>
</gene>
<organism evidence="6 7">
    <name type="scientific">Camelimonas lactis</name>
    <dbReference type="NCBI Taxonomy" id="659006"/>
    <lineage>
        <taxon>Bacteria</taxon>
        <taxon>Pseudomonadati</taxon>
        <taxon>Pseudomonadota</taxon>
        <taxon>Alphaproteobacteria</taxon>
        <taxon>Hyphomicrobiales</taxon>
        <taxon>Chelatococcaceae</taxon>
        <taxon>Camelimonas</taxon>
    </lineage>
</organism>
<protein>
    <submittedName>
        <fullName evidence="6">TetR family transcriptional regulator</fullName>
    </submittedName>
</protein>
<evidence type="ECO:0000256" key="3">
    <source>
        <dbReference type="ARBA" id="ARBA00023163"/>
    </source>
</evidence>
<dbReference type="PROSITE" id="PS50977">
    <property type="entry name" value="HTH_TETR_2"/>
    <property type="match status" value="1"/>
</dbReference>
<comment type="caution">
    <text evidence="6">The sequence shown here is derived from an EMBL/GenBank/DDBJ whole genome shotgun (WGS) entry which is preliminary data.</text>
</comment>
<dbReference type="SUPFAM" id="SSF46689">
    <property type="entry name" value="Homeodomain-like"/>
    <property type="match status" value="1"/>
</dbReference>
<dbReference type="InterPro" id="IPR050109">
    <property type="entry name" value="HTH-type_TetR-like_transc_reg"/>
</dbReference>
<dbReference type="EMBL" id="SLWL01000005">
    <property type="protein sequence ID" value="TCO13792.1"/>
    <property type="molecule type" value="Genomic_DNA"/>
</dbReference>
<dbReference type="SUPFAM" id="SSF48498">
    <property type="entry name" value="Tetracyclin repressor-like, C-terminal domain"/>
    <property type="match status" value="1"/>
</dbReference>
<dbReference type="Pfam" id="PF00440">
    <property type="entry name" value="TetR_N"/>
    <property type="match status" value="1"/>
</dbReference>
<dbReference type="PANTHER" id="PTHR30055">
    <property type="entry name" value="HTH-TYPE TRANSCRIPTIONAL REGULATOR RUTR"/>
    <property type="match status" value="1"/>
</dbReference>
<dbReference type="Pfam" id="PF13305">
    <property type="entry name" value="TetR_C_33"/>
    <property type="match status" value="1"/>
</dbReference>
<keyword evidence="7" id="KW-1185">Reference proteome</keyword>
<accession>A0A4R2GTG1</accession>
<sequence>MTYHHGNLRKALLERAAAVIAEQGVEGLSLRGLAQDLGVSHAAPSRHFRDKVDLLRTLATEGHEALGRYTFAAGNQPDADPLEHLAALGRAYVRFSLEHPAYYRSGRHPEVAAQADDALKEAYGKRMEALLRATHAAQAAGWRQDAPALHAMIFGLAAVRGLAALLHDPIFRGHVGDADPGALIDGVMRLVIDPAAVRASAPAEMVEPGEITAGAPDAAS</sequence>